<evidence type="ECO:0000259" key="10">
    <source>
        <dbReference type="PROSITE" id="PS50110"/>
    </source>
</evidence>
<sequence>MMYKILIAEDSKPILRHIKELLQSSELPVQVAHTASNGEDALQGLRRLDIDILITDIRMPKLDGLALIEEAKKLRPGLKAVLISGYNDFEYTRKAINLQVADYLLKPVERGALTEVMERVIGQLGEQLLKEIAVLDEVIDPAVGRELTLHPRFFRHKKLVFVLHLQYFQEAAPVYRPDHIQNVLNRSFAPHPLWVFATSKPKEMLVLADPAMLEGTAATMELLARIRAPLAEGGLPVSVAGHFEPAAASEIAGCYRALSGLLENRLSVAEPCLADAAHPAALPPEAPGDFERLAARYADKIQKLQKEPFLRQLEEQLLKWGRSNARIARLQRFVALLADAFATHRPAAGWRNDRLYRSEAMALFEKVSYGEFCSGLLALTEDWFAELQSLNKKGGNELFGQIDDYLRASLYSQVSLNELSAAFHVSPSYISRVVKKFARRTLMQHYLNLKIEEARKVMQSKPSIKIKELSDALCFYDQHYFSKVFKEYAGCSPSEFKATLDGAEP</sequence>
<dbReference type="PROSITE" id="PS01124">
    <property type="entry name" value="HTH_ARAC_FAMILY_2"/>
    <property type="match status" value="1"/>
</dbReference>
<keyword evidence="2" id="KW-0963">Cytoplasm</keyword>
<keyword evidence="6" id="KW-0238">DNA-binding</keyword>
<evidence type="ECO:0000256" key="7">
    <source>
        <dbReference type="ARBA" id="ARBA00023163"/>
    </source>
</evidence>
<keyword evidence="4" id="KW-0902">Two-component regulatory system</keyword>
<dbReference type="Gene3D" id="1.10.10.60">
    <property type="entry name" value="Homeodomain-like"/>
    <property type="match status" value="2"/>
</dbReference>
<evidence type="ECO:0000256" key="4">
    <source>
        <dbReference type="ARBA" id="ARBA00023012"/>
    </source>
</evidence>
<evidence type="ECO:0000256" key="3">
    <source>
        <dbReference type="ARBA" id="ARBA00022553"/>
    </source>
</evidence>
<evidence type="ECO:0000256" key="8">
    <source>
        <dbReference type="PROSITE-ProRule" id="PRU00169"/>
    </source>
</evidence>
<evidence type="ECO:0000256" key="6">
    <source>
        <dbReference type="ARBA" id="ARBA00023125"/>
    </source>
</evidence>
<dbReference type="InterPro" id="IPR011006">
    <property type="entry name" value="CheY-like_superfamily"/>
</dbReference>
<evidence type="ECO:0000256" key="1">
    <source>
        <dbReference type="ARBA" id="ARBA00004496"/>
    </source>
</evidence>
<organism evidence="11 12">
    <name type="scientific">Paenibacillus arenilitoris</name>
    <dbReference type="NCBI Taxonomy" id="2772299"/>
    <lineage>
        <taxon>Bacteria</taxon>
        <taxon>Bacillati</taxon>
        <taxon>Bacillota</taxon>
        <taxon>Bacilli</taxon>
        <taxon>Bacillales</taxon>
        <taxon>Paenibacillaceae</taxon>
        <taxon>Paenibacillus</taxon>
    </lineage>
</organism>
<feature type="domain" description="HTH araC/xylS-type" evidence="9">
    <location>
        <begin position="400"/>
        <end position="499"/>
    </location>
</feature>
<comment type="subcellular location">
    <subcellularLocation>
        <location evidence="1">Cytoplasm</location>
    </subcellularLocation>
</comment>
<dbReference type="PANTHER" id="PTHR42713">
    <property type="entry name" value="HISTIDINE KINASE-RELATED"/>
    <property type="match status" value="1"/>
</dbReference>
<dbReference type="Pfam" id="PF12833">
    <property type="entry name" value="HTH_18"/>
    <property type="match status" value="1"/>
</dbReference>
<feature type="modified residue" description="4-aspartylphosphate" evidence="8">
    <location>
        <position position="56"/>
    </location>
</feature>
<name>A0A927H3S1_9BACL</name>
<evidence type="ECO:0000256" key="5">
    <source>
        <dbReference type="ARBA" id="ARBA00023015"/>
    </source>
</evidence>
<comment type="caution">
    <text evidence="11">The sequence shown here is derived from an EMBL/GenBank/DDBJ whole genome shotgun (WGS) entry which is preliminary data.</text>
</comment>
<proteinExistence type="predicted"/>
<feature type="domain" description="Response regulatory" evidence="10">
    <location>
        <begin position="4"/>
        <end position="121"/>
    </location>
</feature>
<evidence type="ECO:0000313" key="12">
    <source>
        <dbReference type="Proteomes" id="UP000632125"/>
    </source>
</evidence>
<dbReference type="GO" id="GO:0000160">
    <property type="term" value="P:phosphorelay signal transduction system"/>
    <property type="evidence" value="ECO:0007669"/>
    <property type="project" value="UniProtKB-KW"/>
</dbReference>
<protein>
    <submittedName>
        <fullName evidence="11">Response regulator</fullName>
    </submittedName>
</protein>
<dbReference type="CDD" id="cd17536">
    <property type="entry name" value="REC_YesN-like"/>
    <property type="match status" value="1"/>
</dbReference>
<dbReference type="SMART" id="SM00448">
    <property type="entry name" value="REC"/>
    <property type="match status" value="1"/>
</dbReference>
<evidence type="ECO:0000313" key="11">
    <source>
        <dbReference type="EMBL" id="MBD2867646.1"/>
    </source>
</evidence>
<dbReference type="PROSITE" id="PS50110">
    <property type="entry name" value="RESPONSE_REGULATORY"/>
    <property type="match status" value="1"/>
</dbReference>
<dbReference type="InterPro" id="IPR009057">
    <property type="entry name" value="Homeodomain-like_sf"/>
</dbReference>
<dbReference type="Gene3D" id="3.40.50.2300">
    <property type="match status" value="1"/>
</dbReference>
<dbReference type="InterPro" id="IPR001789">
    <property type="entry name" value="Sig_transdc_resp-reg_receiver"/>
</dbReference>
<dbReference type="Proteomes" id="UP000632125">
    <property type="component" value="Unassembled WGS sequence"/>
</dbReference>
<dbReference type="GO" id="GO:0043565">
    <property type="term" value="F:sequence-specific DNA binding"/>
    <property type="evidence" value="ECO:0007669"/>
    <property type="project" value="InterPro"/>
</dbReference>
<keyword evidence="3 8" id="KW-0597">Phosphoprotein</keyword>
<keyword evidence="5" id="KW-0805">Transcription regulation</keyword>
<dbReference type="PANTHER" id="PTHR42713:SF3">
    <property type="entry name" value="TRANSCRIPTIONAL REGULATORY PROTEIN HPTR"/>
    <property type="match status" value="1"/>
</dbReference>
<dbReference type="Pfam" id="PF00072">
    <property type="entry name" value="Response_reg"/>
    <property type="match status" value="1"/>
</dbReference>
<dbReference type="AlphaFoldDB" id="A0A927H3S1"/>
<dbReference type="EMBL" id="JACXIY010000003">
    <property type="protein sequence ID" value="MBD2867646.1"/>
    <property type="molecule type" value="Genomic_DNA"/>
</dbReference>
<accession>A0A927H3S1</accession>
<dbReference type="SMART" id="SM00342">
    <property type="entry name" value="HTH_ARAC"/>
    <property type="match status" value="1"/>
</dbReference>
<dbReference type="InterPro" id="IPR018060">
    <property type="entry name" value="HTH_AraC"/>
</dbReference>
<keyword evidence="7" id="KW-0804">Transcription</keyword>
<keyword evidence="12" id="KW-1185">Reference proteome</keyword>
<dbReference type="SUPFAM" id="SSF52172">
    <property type="entry name" value="CheY-like"/>
    <property type="match status" value="1"/>
</dbReference>
<evidence type="ECO:0000256" key="2">
    <source>
        <dbReference type="ARBA" id="ARBA00022490"/>
    </source>
</evidence>
<reference evidence="11" key="1">
    <citation type="submission" date="2020-09" db="EMBL/GenBank/DDBJ databases">
        <title>A novel bacterium of genus Paenibacillus, isolated from South China Sea.</title>
        <authorList>
            <person name="Huang H."/>
            <person name="Mo K."/>
            <person name="Hu Y."/>
        </authorList>
    </citation>
    <scope>NUCLEOTIDE SEQUENCE</scope>
    <source>
        <strain evidence="11">IB182493</strain>
    </source>
</reference>
<gene>
    <name evidence="11" type="ORF">IDH41_03585</name>
</gene>
<dbReference type="InterPro" id="IPR051552">
    <property type="entry name" value="HptR"/>
</dbReference>
<dbReference type="GO" id="GO:0005737">
    <property type="term" value="C:cytoplasm"/>
    <property type="evidence" value="ECO:0007669"/>
    <property type="project" value="UniProtKB-SubCell"/>
</dbReference>
<evidence type="ECO:0000259" key="9">
    <source>
        <dbReference type="PROSITE" id="PS01124"/>
    </source>
</evidence>
<dbReference type="SUPFAM" id="SSF46689">
    <property type="entry name" value="Homeodomain-like"/>
    <property type="match status" value="1"/>
</dbReference>
<dbReference type="GO" id="GO:0003700">
    <property type="term" value="F:DNA-binding transcription factor activity"/>
    <property type="evidence" value="ECO:0007669"/>
    <property type="project" value="InterPro"/>
</dbReference>